<name>A0ABM0Y5M7_CAMSA</name>
<accession>A0ABM0Y5M7</accession>
<dbReference type="RefSeq" id="XP_010495914.1">
    <property type="nucleotide sequence ID" value="XM_010497612.2"/>
</dbReference>
<evidence type="ECO:0000313" key="3">
    <source>
        <dbReference type="RefSeq" id="XP_010495914.1"/>
    </source>
</evidence>
<proteinExistence type="predicted"/>
<gene>
    <name evidence="2 3" type="primary">LOC104773059</name>
</gene>
<dbReference type="InterPro" id="IPR006912">
    <property type="entry name" value="Harbinger_derived_prot"/>
</dbReference>
<dbReference type="GeneID" id="104773059"/>
<reference evidence="2 3" key="1">
    <citation type="submission" date="2025-05" db="UniProtKB">
        <authorList>
            <consortium name="RefSeq"/>
        </authorList>
    </citation>
    <scope>IDENTIFICATION</scope>
    <source>
        <tissue evidence="2 3">Leaf</tissue>
    </source>
</reference>
<dbReference type="Proteomes" id="UP000694864">
    <property type="component" value="Unplaced"/>
</dbReference>
<sequence length="440" mass="51279">MASSSSNNFENLDKVLDDRFEQVYDQAFDHISAAHADRQQARKPRKKRVHIERNREDGHIRLWNDYFSEDATYPPHLFRRRFRMNKALFMRITDRLSNEILFFQQRRDATGRFGLSAIQKCTAAIRMMAYGRAADAFDEYLRISETTTMQCLVNFVEGVINLFGDEYLRRPTPEDLQRLLDIGELRGFPGMIGSIDCMHWEWKNCPTAWKGQYTRGSGKPTIVLEAVASHDLWIWHAFFGLPGTLNDINVLDRSPVFDDILQGHAPKVNYLVNGREYHLAYYLTDGIYPKWATFIQSIRIPQDPKASLFATYQEAVRKDVERAFGVLQSRFAIVKNPALVHDKETIGKIMRACIILHNMIVEDERDGYRQLDPTEFAQVEAHRTSHVDSTFSTDRPSNVNNLMTILSKRKEVRSQEKHQQLKDDLVENIWQKFATNQYYN</sequence>
<dbReference type="Pfam" id="PF04827">
    <property type="entry name" value="Plant_tran"/>
    <property type="match status" value="1"/>
</dbReference>
<keyword evidence="1" id="KW-1185">Reference proteome</keyword>
<dbReference type="PANTHER" id="PTHR47150">
    <property type="entry name" value="OS12G0169200 PROTEIN"/>
    <property type="match status" value="1"/>
</dbReference>
<evidence type="ECO:0000313" key="1">
    <source>
        <dbReference type="Proteomes" id="UP000694864"/>
    </source>
</evidence>
<protein>
    <submittedName>
        <fullName evidence="2 3">Nuclease HARBI1</fullName>
    </submittedName>
</protein>
<dbReference type="PANTHER" id="PTHR47150:SF5">
    <property type="entry name" value="OS07G0546750 PROTEIN"/>
    <property type="match status" value="1"/>
</dbReference>
<organism evidence="1 2">
    <name type="scientific">Camelina sativa</name>
    <name type="common">False flax</name>
    <name type="synonym">Myagrum sativum</name>
    <dbReference type="NCBI Taxonomy" id="90675"/>
    <lineage>
        <taxon>Eukaryota</taxon>
        <taxon>Viridiplantae</taxon>
        <taxon>Streptophyta</taxon>
        <taxon>Embryophyta</taxon>
        <taxon>Tracheophyta</taxon>
        <taxon>Spermatophyta</taxon>
        <taxon>Magnoliopsida</taxon>
        <taxon>eudicotyledons</taxon>
        <taxon>Gunneridae</taxon>
        <taxon>Pentapetalae</taxon>
        <taxon>rosids</taxon>
        <taxon>malvids</taxon>
        <taxon>Brassicales</taxon>
        <taxon>Brassicaceae</taxon>
        <taxon>Camelineae</taxon>
        <taxon>Camelina</taxon>
    </lineage>
</organism>
<evidence type="ECO:0000313" key="2">
    <source>
        <dbReference type="RefSeq" id="XP_010495913.1"/>
    </source>
</evidence>
<dbReference type="RefSeq" id="XP_010495913.1">
    <property type="nucleotide sequence ID" value="XM_010497611.2"/>
</dbReference>